<evidence type="ECO:0000256" key="6">
    <source>
        <dbReference type="ARBA" id="ARBA00022847"/>
    </source>
</evidence>
<dbReference type="InterPro" id="IPR001734">
    <property type="entry name" value="Na/solute_symporter"/>
</dbReference>
<feature type="transmembrane region" description="Helical" evidence="14">
    <location>
        <begin position="118"/>
        <end position="136"/>
    </location>
</feature>
<dbReference type="Pfam" id="PF00474">
    <property type="entry name" value="SSF"/>
    <property type="match status" value="1"/>
</dbReference>
<evidence type="ECO:0000256" key="14">
    <source>
        <dbReference type="SAM" id="Phobius"/>
    </source>
</evidence>
<evidence type="ECO:0000256" key="5">
    <source>
        <dbReference type="ARBA" id="ARBA00022692"/>
    </source>
</evidence>
<comment type="subcellular location">
    <subcellularLocation>
        <location evidence="1">Cell membrane</location>
        <topology evidence="1">Multi-pass membrane protein</topology>
    </subcellularLocation>
</comment>
<feature type="transmembrane region" description="Helical" evidence="14">
    <location>
        <begin position="225"/>
        <end position="247"/>
    </location>
</feature>
<dbReference type="Proteomes" id="UP000679749">
    <property type="component" value="Unassembled WGS sequence"/>
</dbReference>
<feature type="transmembrane region" description="Helical" evidence="14">
    <location>
        <begin position="443"/>
        <end position="465"/>
    </location>
</feature>
<evidence type="ECO:0000256" key="3">
    <source>
        <dbReference type="ARBA" id="ARBA00022448"/>
    </source>
</evidence>
<protein>
    <submittedName>
        <fullName evidence="15">Sodium/solute symporter</fullName>
    </submittedName>
</protein>
<sequence>MKIFETLLVCAFFLAYILIGVYFNRKALDNRSDFYVASGKVNLPINTLATFAAFASGGSFLGSIGVAYSFSLSYIWSAIVGSVSGFIIASVLVAPYLSSMKLNSLVDFFKERYNNWKVLRIVGGAIVVVAFTLYLVSQYKAAGITAEYLLGWDYVWTLLLVTIIFVFYTSIGGMWAVTMTEAIQAVLMFIFMILLPIFAVINLGGPAKMISKAIEISPNWSALGVPLTTAIGFALVWTFTVSCFPHISMRILASKSSNVAQKTMGYTGLLYGIFCLVGFIGVSAAALNLFPIGTEQALKDPDYAYIAVMEQYFPPVLQGFATAAIIAAVLSTTSGLLLAISVAVSNDIWSSIFPNTKEKTVLRIGKISIFVAGIVSALFALNPPALLVILYSQATAMMTSGFFGPLVLGIWWKKATKQGALANMIVGSGGFIVLYALNSLKVIALPTFAEFLIALPLGLIANIIVSNATFNAASSESQEMIHKMDEVHKNAQSVVG</sequence>
<dbReference type="InterPro" id="IPR050277">
    <property type="entry name" value="Sodium:Solute_Symporter"/>
</dbReference>
<dbReference type="PROSITE" id="PS50283">
    <property type="entry name" value="NA_SOLUT_SYMP_3"/>
    <property type="match status" value="1"/>
</dbReference>
<keyword evidence="5 14" id="KW-0812">Transmembrane</keyword>
<dbReference type="GO" id="GO:0046942">
    <property type="term" value="P:carboxylic acid transport"/>
    <property type="evidence" value="ECO:0007669"/>
    <property type="project" value="UniProtKB-ARBA"/>
</dbReference>
<keyword evidence="10 14" id="KW-0472">Membrane</keyword>
<name>A0A942U9S6_9BACI</name>
<organism evidence="15 16">
    <name type="scientific">Neobacillus rhizophilus</name>
    <dbReference type="NCBI Taxonomy" id="2833579"/>
    <lineage>
        <taxon>Bacteria</taxon>
        <taxon>Bacillati</taxon>
        <taxon>Bacillota</taxon>
        <taxon>Bacilli</taxon>
        <taxon>Bacillales</taxon>
        <taxon>Bacillaceae</taxon>
        <taxon>Neobacillus</taxon>
    </lineage>
</organism>
<comment type="catalytic activity">
    <reaction evidence="12">
        <text>L-proline(in) + Na(+)(in) = L-proline(out) + Na(+)(out)</text>
        <dbReference type="Rhea" id="RHEA:28967"/>
        <dbReference type="ChEBI" id="CHEBI:29101"/>
        <dbReference type="ChEBI" id="CHEBI:60039"/>
    </reaction>
</comment>
<keyword evidence="16" id="KW-1185">Reference proteome</keyword>
<feature type="transmembrane region" description="Helical" evidence="14">
    <location>
        <begin position="74"/>
        <end position="97"/>
    </location>
</feature>
<feature type="transmembrane region" description="Helical" evidence="14">
    <location>
        <begin position="419"/>
        <end position="437"/>
    </location>
</feature>
<feature type="transmembrane region" description="Helical" evidence="14">
    <location>
        <begin position="156"/>
        <end position="178"/>
    </location>
</feature>
<comment type="similarity">
    <text evidence="2 13">Belongs to the sodium:solute symporter (SSF) (TC 2.A.21) family.</text>
</comment>
<keyword evidence="8" id="KW-0915">Sodium</keyword>
<evidence type="ECO:0000256" key="2">
    <source>
        <dbReference type="ARBA" id="ARBA00006434"/>
    </source>
</evidence>
<feature type="transmembrane region" description="Helical" evidence="14">
    <location>
        <begin position="319"/>
        <end position="344"/>
    </location>
</feature>
<evidence type="ECO:0000256" key="9">
    <source>
        <dbReference type="ARBA" id="ARBA00023065"/>
    </source>
</evidence>
<proteinExistence type="inferred from homology"/>
<gene>
    <name evidence="15" type="ORF">KHA99_22405</name>
</gene>
<reference evidence="15" key="1">
    <citation type="submission" date="2021-05" db="EMBL/GenBank/DDBJ databases">
        <title>Novel Bacillus species.</title>
        <authorList>
            <person name="Liu G."/>
        </authorList>
    </citation>
    <scope>NUCLEOTIDE SEQUENCE</scope>
    <source>
        <strain evidence="15">FJAT-49825</strain>
    </source>
</reference>
<feature type="transmembrane region" description="Helical" evidence="14">
    <location>
        <begin position="388"/>
        <end position="412"/>
    </location>
</feature>
<evidence type="ECO:0000256" key="12">
    <source>
        <dbReference type="ARBA" id="ARBA00033708"/>
    </source>
</evidence>
<evidence type="ECO:0000256" key="8">
    <source>
        <dbReference type="ARBA" id="ARBA00023053"/>
    </source>
</evidence>
<dbReference type="NCBIfam" id="TIGR00813">
    <property type="entry name" value="sss"/>
    <property type="match status" value="1"/>
</dbReference>
<dbReference type="GO" id="GO:0005886">
    <property type="term" value="C:plasma membrane"/>
    <property type="evidence" value="ECO:0007669"/>
    <property type="project" value="UniProtKB-SubCell"/>
</dbReference>
<comment type="caution">
    <text evidence="15">The sequence shown here is derived from an EMBL/GenBank/DDBJ whole genome shotgun (WGS) entry which is preliminary data.</text>
</comment>
<accession>A0A942U9S6</accession>
<evidence type="ECO:0000313" key="15">
    <source>
        <dbReference type="EMBL" id="MBS4215198.1"/>
    </source>
</evidence>
<evidence type="ECO:0000256" key="10">
    <source>
        <dbReference type="ARBA" id="ARBA00023136"/>
    </source>
</evidence>
<keyword evidence="6" id="KW-0769">Symport</keyword>
<dbReference type="Gene3D" id="1.20.1730.10">
    <property type="entry name" value="Sodium/glucose cotransporter"/>
    <property type="match status" value="1"/>
</dbReference>
<dbReference type="AlphaFoldDB" id="A0A942U9S6"/>
<dbReference type="PROSITE" id="PS00456">
    <property type="entry name" value="NA_SOLUT_SYMP_1"/>
    <property type="match status" value="1"/>
</dbReference>
<dbReference type="GO" id="GO:0015293">
    <property type="term" value="F:symporter activity"/>
    <property type="evidence" value="ECO:0007669"/>
    <property type="project" value="UniProtKB-KW"/>
</dbReference>
<dbReference type="GO" id="GO:0006814">
    <property type="term" value="P:sodium ion transport"/>
    <property type="evidence" value="ECO:0007669"/>
    <property type="project" value="UniProtKB-KW"/>
</dbReference>
<keyword evidence="7 14" id="KW-1133">Transmembrane helix</keyword>
<dbReference type="EMBL" id="JAGYPF010000004">
    <property type="protein sequence ID" value="MBS4215198.1"/>
    <property type="molecule type" value="Genomic_DNA"/>
</dbReference>
<evidence type="ECO:0000256" key="1">
    <source>
        <dbReference type="ARBA" id="ARBA00004651"/>
    </source>
</evidence>
<dbReference type="RefSeq" id="WP_213119676.1">
    <property type="nucleotide sequence ID" value="NZ_JAGYPF010000004.1"/>
</dbReference>
<feature type="transmembrane region" description="Helical" evidence="14">
    <location>
        <begin position="185"/>
        <end position="205"/>
    </location>
</feature>
<keyword evidence="11" id="KW-0739">Sodium transport</keyword>
<dbReference type="InterPro" id="IPR018212">
    <property type="entry name" value="Na/solute_symporter_CS"/>
</dbReference>
<feature type="transmembrane region" description="Helical" evidence="14">
    <location>
        <begin position="45"/>
        <end position="68"/>
    </location>
</feature>
<feature type="transmembrane region" description="Helical" evidence="14">
    <location>
        <begin position="364"/>
        <end position="382"/>
    </location>
</feature>
<evidence type="ECO:0000256" key="13">
    <source>
        <dbReference type="RuleBase" id="RU362091"/>
    </source>
</evidence>
<keyword evidence="4" id="KW-1003">Cell membrane</keyword>
<evidence type="ECO:0000256" key="4">
    <source>
        <dbReference type="ARBA" id="ARBA00022475"/>
    </source>
</evidence>
<evidence type="ECO:0000256" key="11">
    <source>
        <dbReference type="ARBA" id="ARBA00023201"/>
    </source>
</evidence>
<keyword evidence="9" id="KW-0406">Ion transport</keyword>
<feature type="transmembrane region" description="Helical" evidence="14">
    <location>
        <begin position="6"/>
        <end position="24"/>
    </location>
</feature>
<dbReference type="PANTHER" id="PTHR48086:SF3">
    <property type="entry name" value="SODIUM_PROLINE SYMPORTER"/>
    <property type="match status" value="1"/>
</dbReference>
<feature type="transmembrane region" description="Helical" evidence="14">
    <location>
        <begin position="268"/>
        <end position="290"/>
    </location>
</feature>
<dbReference type="PANTHER" id="PTHR48086">
    <property type="entry name" value="SODIUM/PROLINE SYMPORTER-RELATED"/>
    <property type="match status" value="1"/>
</dbReference>
<evidence type="ECO:0000256" key="7">
    <source>
        <dbReference type="ARBA" id="ARBA00022989"/>
    </source>
</evidence>
<keyword evidence="3" id="KW-0813">Transport</keyword>
<evidence type="ECO:0000313" key="16">
    <source>
        <dbReference type="Proteomes" id="UP000679749"/>
    </source>
</evidence>
<dbReference type="InterPro" id="IPR038377">
    <property type="entry name" value="Na/Glc_symporter_sf"/>
</dbReference>